<feature type="region of interest" description="Disordered" evidence="1">
    <location>
        <begin position="61"/>
        <end position="86"/>
    </location>
</feature>
<sequence>GSWSRLPCLLPFGFPFLPLSPRPLTRPPSAGAEQDESTRGYSRRHDLLCWCRARHRRIHPDLAAGRGGGQNRPRWHQICRPRLATA</sequence>
<feature type="region of interest" description="Disordered" evidence="1">
    <location>
        <begin position="15"/>
        <end position="42"/>
    </location>
</feature>
<evidence type="ECO:0000313" key="2">
    <source>
        <dbReference type="EnsemblPlants" id="ORGLA02G0280900.1"/>
    </source>
</evidence>
<evidence type="ECO:0000313" key="3">
    <source>
        <dbReference type="Proteomes" id="UP000007306"/>
    </source>
</evidence>
<dbReference type="HOGENOM" id="CLU_2504472_0_0_1"/>
<evidence type="ECO:0000256" key="1">
    <source>
        <dbReference type="SAM" id="MobiDB-lite"/>
    </source>
</evidence>
<dbReference type="Proteomes" id="UP000007306">
    <property type="component" value="Chromosome 2"/>
</dbReference>
<dbReference type="Gramene" id="ORGLA02G0280900.1">
    <property type="protein sequence ID" value="ORGLA02G0280900.1"/>
    <property type="gene ID" value="ORGLA02G0280900"/>
</dbReference>
<reference evidence="2 3" key="2">
    <citation type="submission" date="2018-04" db="EMBL/GenBank/DDBJ databases">
        <title>OglaRS2 (Oryza glaberrima Reference Sequence Version 2).</title>
        <authorList>
            <person name="Zhang J."/>
            <person name="Kudrna D."/>
            <person name="Lee S."/>
            <person name="Talag J."/>
            <person name="Rajasekar S."/>
            <person name="Wing R.A."/>
        </authorList>
    </citation>
    <scope>NUCLEOTIDE SEQUENCE [LARGE SCALE GENOMIC DNA]</scope>
    <source>
        <strain evidence="2 3">cv. IRGC 96717</strain>
    </source>
</reference>
<proteinExistence type="predicted"/>
<dbReference type="EnsemblPlants" id="ORGLA02G0280900.1">
    <property type="protein sequence ID" value="ORGLA02G0280900.1"/>
    <property type="gene ID" value="ORGLA02G0280900"/>
</dbReference>
<organism evidence="2 3">
    <name type="scientific">Oryza glaberrima</name>
    <name type="common">African rice</name>
    <dbReference type="NCBI Taxonomy" id="4538"/>
    <lineage>
        <taxon>Eukaryota</taxon>
        <taxon>Viridiplantae</taxon>
        <taxon>Streptophyta</taxon>
        <taxon>Embryophyta</taxon>
        <taxon>Tracheophyta</taxon>
        <taxon>Spermatophyta</taxon>
        <taxon>Magnoliopsida</taxon>
        <taxon>Liliopsida</taxon>
        <taxon>Poales</taxon>
        <taxon>Poaceae</taxon>
        <taxon>BOP clade</taxon>
        <taxon>Oryzoideae</taxon>
        <taxon>Oryzeae</taxon>
        <taxon>Oryzinae</taxon>
        <taxon>Oryza</taxon>
    </lineage>
</organism>
<protein>
    <submittedName>
        <fullName evidence="2">Uncharacterized protein</fullName>
    </submittedName>
</protein>
<name>I1P4A3_ORYGL</name>
<accession>I1P4A3</accession>
<reference evidence="2" key="1">
    <citation type="submission" date="2015-06" db="UniProtKB">
        <authorList>
            <consortium name="EnsemblPlants"/>
        </authorList>
    </citation>
    <scope>IDENTIFICATION</scope>
</reference>
<dbReference type="AlphaFoldDB" id="I1P4A3"/>
<keyword evidence="3" id="KW-1185">Reference proteome</keyword>